<dbReference type="PROSITE" id="PS01129">
    <property type="entry name" value="PSI_RLU"/>
    <property type="match status" value="1"/>
</dbReference>
<organism evidence="6 7">
    <name type="scientific">Lactobacillus equicursoris</name>
    <dbReference type="NCBI Taxonomy" id="420645"/>
    <lineage>
        <taxon>Bacteria</taxon>
        <taxon>Bacillati</taxon>
        <taxon>Bacillota</taxon>
        <taxon>Bacilli</taxon>
        <taxon>Lactobacillales</taxon>
        <taxon>Lactobacillaceae</taxon>
        <taxon>Lactobacillus</taxon>
    </lineage>
</organism>
<dbReference type="RefSeq" id="WP_154486316.1">
    <property type="nucleotide sequence ID" value="NZ_VUMW01000002.1"/>
</dbReference>
<comment type="catalytic activity">
    <reaction evidence="1 4">
        <text>a uridine in RNA = a pseudouridine in RNA</text>
        <dbReference type="Rhea" id="RHEA:48348"/>
        <dbReference type="Rhea" id="RHEA-COMP:12068"/>
        <dbReference type="Rhea" id="RHEA-COMP:12069"/>
        <dbReference type="ChEBI" id="CHEBI:65314"/>
        <dbReference type="ChEBI" id="CHEBI:65315"/>
    </reaction>
</comment>
<dbReference type="SUPFAM" id="SSF55120">
    <property type="entry name" value="Pseudouridine synthase"/>
    <property type="match status" value="1"/>
</dbReference>
<dbReference type="GO" id="GO:0003723">
    <property type="term" value="F:RNA binding"/>
    <property type="evidence" value="ECO:0007669"/>
    <property type="project" value="InterPro"/>
</dbReference>
<dbReference type="Pfam" id="PF00849">
    <property type="entry name" value="PseudoU_synth_2"/>
    <property type="match status" value="1"/>
</dbReference>
<sequence>MLSNLQVFKLIVEKDDPVTLSHFLMKKGFSRRAVNNCKNRGGMMLVNHHRRTSNYHLKEGDVVHFVMGQEKVNPYLKVSRIPIQVVEETDDYIVINKPAGLLSIPSGFHSEDAVINRVLGYFEEKGEDPAYIKPHIVTRLDQDTSGLVLLGKTAIAHDRFNKLGKELFIKKYHAIVHGNFGEGEMTRLIDKPLARVGDTVKRQVDPRGQKALTEYRVVDQVPGASLVELRLLTGRTHQIRVHMQSIGHVLYGDDLYGAEDAFHRQALNCFYLAFPNPFTGEERELRIPDPSDMQDLWRELKANSI</sequence>
<dbReference type="Proteomes" id="UP000452141">
    <property type="component" value="Unassembled WGS sequence"/>
</dbReference>
<feature type="active site" evidence="3">
    <location>
        <position position="141"/>
    </location>
</feature>
<dbReference type="GO" id="GO:0140098">
    <property type="term" value="F:catalytic activity, acting on RNA"/>
    <property type="evidence" value="ECO:0007669"/>
    <property type="project" value="UniProtKB-ARBA"/>
</dbReference>
<evidence type="ECO:0000256" key="2">
    <source>
        <dbReference type="ARBA" id="ARBA00010876"/>
    </source>
</evidence>
<dbReference type="PANTHER" id="PTHR21600:SF35">
    <property type="entry name" value="PSEUDOURIDINE SYNTHASE"/>
    <property type="match status" value="1"/>
</dbReference>
<comment type="caution">
    <text evidence="6">The sequence shown here is derived from an EMBL/GenBank/DDBJ whole genome shotgun (WGS) entry which is preliminary data.</text>
</comment>
<feature type="domain" description="Pseudouridine synthase RsuA/RluA-like" evidence="5">
    <location>
        <begin position="91"/>
        <end position="245"/>
    </location>
</feature>
<evidence type="ECO:0000313" key="6">
    <source>
        <dbReference type="EMBL" id="MST79175.1"/>
    </source>
</evidence>
<dbReference type="GO" id="GO:0009982">
    <property type="term" value="F:pseudouridine synthase activity"/>
    <property type="evidence" value="ECO:0007669"/>
    <property type="project" value="InterPro"/>
</dbReference>
<dbReference type="NCBIfam" id="TIGR00005">
    <property type="entry name" value="rluA_subfam"/>
    <property type="match status" value="1"/>
</dbReference>
<dbReference type="InterPro" id="IPR006145">
    <property type="entry name" value="PsdUridine_synth_RsuA/RluA"/>
</dbReference>
<dbReference type="InterPro" id="IPR006225">
    <property type="entry name" value="PsdUridine_synth_RluC/D"/>
</dbReference>
<dbReference type="PANTHER" id="PTHR21600">
    <property type="entry name" value="MITOCHONDRIAL RNA PSEUDOURIDINE SYNTHASE"/>
    <property type="match status" value="1"/>
</dbReference>
<evidence type="ECO:0000256" key="1">
    <source>
        <dbReference type="ARBA" id="ARBA00000073"/>
    </source>
</evidence>
<comment type="function">
    <text evidence="4">Responsible for synthesis of pseudouridine from uracil.</text>
</comment>
<evidence type="ECO:0000259" key="5">
    <source>
        <dbReference type="Pfam" id="PF00849"/>
    </source>
</evidence>
<protein>
    <recommendedName>
        <fullName evidence="4">Pseudouridine synthase</fullName>
        <ecNumber evidence="4">5.4.99.-</ecNumber>
    </recommendedName>
</protein>
<evidence type="ECO:0000256" key="3">
    <source>
        <dbReference type="PIRSR" id="PIRSR606225-1"/>
    </source>
</evidence>
<dbReference type="AlphaFoldDB" id="A0A844FLM4"/>
<proteinExistence type="inferred from homology"/>
<dbReference type="CDD" id="cd02869">
    <property type="entry name" value="PseudoU_synth_RluA_like"/>
    <property type="match status" value="1"/>
</dbReference>
<dbReference type="EMBL" id="VUMW01000002">
    <property type="protein sequence ID" value="MST79175.1"/>
    <property type="molecule type" value="Genomic_DNA"/>
</dbReference>
<dbReference type="InterPro" id="IPR050188">
    <property type="entry name" value="RluA_PseudoU_synthase"/>
</dbReference>
<dbReference type="InterPro" id="IPR006224">
    <property type="entry name" value="PsdUridine_synth_RluA-like_CS"/>
</dbReference>
<dbReference type="Gene3D" id="3.30.2350.10">
    <property type="entry name" value="Pseudouridine synthase"/>
    <property type="match status" value="1"/>
</dbReference>
<comment type="similarity">
    <text evidence="2 4">Belongs to the pseudouridine synthase RluA family.</text>
</comment>
<name>A0A844FLM4_9LACO</name>
<evidence type="ECO:0000256" key="4">
    <source>
        <dbReference type="RuleBase" id="RU362028"/>
    </source>
</evidence>
<keyword evidence="4" id="KW-0413">Isomerase</keyword>
<dbReference type="InterPro" id="IPR020103">
    <property type="entry name" value="PsdUridine_synth_cat_dom_sf"/>
</dbReference>
<gene>
    <name evidence="6" type="ORF">FYJ61_01495</name>
</gene>
<dbReference type="EC" id="5.4.99.-" evidence="4"/>
<reference evidence="6 7" key="1">
    <citation type="submission" date="2019-08" db="EMBL/GenBank/DDBJ databases">
        <title>In-depth cultivation of the pig gut microbiome towards novel bacterial diversity and tailored functional studies.</title>
        <authorList>
            <person name="Wylensek D."/>
            <person name="Hitch T.C.A."/>
            <person name="Clavel T."/>
        </authorList>
    </citation>
    <scope>NUCLEOTIDE SEQUENCE [LARGE SCALE GENOMIC DNA]</scope>
    <source>
        <strain evidence="6 7">WCA-470BD-2E</strain>
    </source>
</reference>
<dbReference type="GO" id="GO:0000455">
    <property type="term" value="P:enzyme-directed rRNA pseudouridine synthesis"/>
    <property type="evidence" value="ECO:0007669"/>
    <property type="project" value="TreeGrafter"/>
</dbReference>
<accession>A0A844FLM4</accession>
<evidence type="ECO:0000313" key="7">
    <source>
        <dbReference type="Proteomes" id="UP000452141"/>
    </source>
</evidence>